<dbReference type="EMBL" id="RJOE01000013">
    <property type="protein sequence ID" value="RSJ07167.1"/>
    <property type="molecule type" value="Genomic_DNA"/>
</dbReference>
<organism evidence="1 2">
    <name type="scientific">Streptococcus mitis</name>
    <dbReference type="NCBI Taxonomy" id="28037"/>
    <lineage>
        <taxon>Bacteria</taxon>
        <taxon>Bacillati</taxon>
        <taxon>Bacillota</taxon>
        <taxon>Bacilli</taxon>
        <taxon>Lactobacillales</taxon>
        <taxon>Streptococcaceae</taxon>
        <taxon>Streptococcus</taxon>
        <taxon>Streptococcus mitis group</taxon>
    </lineage>
</organism>
<reference evidence="1 2" key="1">
    <citation type="submission" date="2018-11" db="EMBL/GenBank/DDBJ databases">
        <title>Species Designations Belie Phenotypic and Genotypic Heterogeneity in Oral Streptococci.</title>
        <authorList>
            <person name="Velsko I."/>
        </authorList>
    </citation>
    <scope>NUCLEOTIDE SEQUENCE [LARGE SCALE GENOMIC DNA]</scope>
    <source>
        <strain evidence="1 2">BCC36</strain>
    </source>
</reference>
<dbReference type="AlphaFoldDB" id="A0A3R9KDS0"/>
<gene>
    <name evidence="1" type="ORF">D8839_06920</name>
</gene>
<dbReference type="RefSeq" id="WP_125425542.1">
    <property type="nucleotide sequence ID" value="NZ_RJNU01000004.1"/>
</dbReference>
<evidence type="ECO:0000313" key="2">
    <source>
        <dbReference type="Proteomes" id="UP000274376"/>
    </source>
</evidence>
<proteinExistence type="predicted"/>
<sequence>MKWDKIDNEIEYDWYELRCQLSRDNHLKVSLYGLKNQKNIYYLDFGKVLFCRAIDEGWNLNPYEEKFESDEKQPHIPDGVSWEVTNSNLKNQIKNHYPQPIHHFQILGINFGLDVISENFPIVIQERL</sequence>
<name>A0A3R9KDS0_STRMT</name>
<protein>
    <submittedName>
        <fullName evidence="1">Uncharacterized protein</fullName>
    </submittedName>
</protein>
<comment type="caution">
    <text evidence="1">The sequence shown here is derived from an EMBL/GenBank/DDBJ whole genome shotgun (WGS) entry which is preliminary data.</text>
</comment>
<dbReference type="Proteomes" id="UP000274376">
    <property type="component" value="Unassembled WGS sequence"/>
</dbReference>
<accession>A0A3R9KDS0</accession>
<evidence type="ECO:0000313" key="1">
    <source>
        <dbReference type="EMBL" id="RSJ07167.1"/>
    </source>
</evidence>